<organism evidence="1">
    <name type="scientific">marine sediment metagenome</name>
    <dbReference type="NCBI Taxonomy" id="412755"/>
    <lineage>
        <taxon>unclassified sequences</taxon>
        <taxon>metagenomes</taxon>
        <taxon>ecological metagenomes</taxon>
    </lineage>
</organism>
<reference evidence="1" key="1">
    <citation type="journal article" date="2014" name="Front. Microbiol.">
        <title>High frequency of phylogenetically diverse reductive dehalogenase-homologous genes in deep subseafloor sedimentary metagenomes.</title>
        <authorList>
            <person name="Kawai M."/>
            <person name="Futagami T."/>
            <person name="Toyoda A."/>
            <person name="Takaki Y."/>
            <person name="Nishi S."/>
            <person name="Hori S."/>
            <person name="Arai W."/>
            <person name="Tsubouchi T."/>
            <person name="Morono Y."/>
            <person name="Uchiyama I."/>
            <person name="Ito T."/>
            <person name="Fujiyama A."/>
            <person name="Inagaki F."/>
            <person name="Takami H."/>
        </authorList>
    </citation>
    <scope>NUCLEOTIDE SEQUENCE</scope>
    <source>
        <strain evidence="1">Expedition CK06-06</strain>
    </source>
</reference>
<accession>X1RAH4</accession>
<dbReference type="EMBL" id="BARW01001801">
    <property type="protein sequence ID" value="GAI64001.1"/>
    <property type="molecule type" value="Genomic_DNA"/>
</dbReference>
<dbReference type="AlphaFoldDB" id="X1RAH4"/>
<evidence type="ECO:0000313" key="1">
    <source>
        <dbReference type="EMBL" id="GAI64001.1"/>
    </source>
</evidence>
<proteinExistence type="predicted"/>
<comment type="caution">
    <text evidence="1">The sequence shown here is derived from an EMBL/GenBank/DDBJ whole genome shotgun (WGS) entry which is preliminary data.</text>
</comment>
<protein>
    <submittedName>
        <fullName evidence="1">Uncharacterized protein</fullName>
    </submittedName>
</protein>
<name>X1RAH4_9ZZZZ</name>
<gene>
    <name evidence="1" type="ORF">S12H4_05436</name>
</gene>
<sequence length="76" mass="8398">MANLSFSNQLARILRVGMKRTATPRPTIVLPRIALKKVGDKPNRIAPRAATSVKRVTVFFGPRESLRSPEGICIRA</sequence>